<dbReference type="GO" id="GO:0006869">
    <property type="term" value="P:lipid transport"/>
    <property type="evidence" value="ECO:0007669"/>
    <property type="project" value="UniProtKB-KW"/>
</dbReference>
<evidence type="ECO:0000256" key="11">
    <source>
        <dbReference type="ARBA" id="ARBA00023034"/>
    </source>
</evidence>
<comment type="subcellular location">
    <subcellularLocation>
        <location evidence="1">Cytoplasmic vesicle membrane</location>
        <topology evidence="1">Multi-pass membrane protein</topology>
    </subcellularLocation>
    <subcellularLocation>
        <location evidence="2">Endoplasmic reticulum membrane</location>
        <topology evidence="2">Multi-pass membrane protein</topology>
    </subcellularLocation>
    <subcellularLocation>
        <location evidence="4">Golgi apparatus membrane</location>
        <topology evidence="4">Multi-pass membrane protein</topology>
    </subcellularLocation>
    <subcellularLocation>
        <location evidence="3 19">Preautophagosomal structure membrane</location>
        <topology evidence="3 19">Multi-pass membrane protein</topology>
    </subcellularLocation>
</comment>
<keyword evidence="14" id="KW-0968">Cytoplasmic vesicle</keyword>
<keyword evidence="9 19" id="KW-1133">Transmembrane helix</keyword>
<dbReference type="Pfam" id="PF04109">
    <property type="entry name" value="ATG9"/>
    <property type="match status" value="1"/>
</dbReference>
<feature type="compositionally biased region" description="Basic and acidic residues" evidence="20">
    <location>
        <begin position="63"/>
        <end position="74"/>
    </location>
</feature>
<dbReference type="EMBL" id="KV426858">
    <property type="protein sequence ID" value="KZV78530.1"/>
    <property type="molecule type" value="Genomic_DNA"/>
</dbReference>
<proteinExistence type="inferred from homology"/>
<comment type="catalytic activity">
    <reaction evidence="15">
        <text>a 1,2-diacyl-sn-glycero-3-phospho-L-serine(in) = a 1,2-diacyl-sn-glycero-3-phospho-L-serine(out)</text>
        <dbReference type="Rhea" id="RHEA:38663"/>
        <dbReference type="ChEBI" id="CHEBI:57262"/>
    </reaction>
</comment>
<evidence type="ECO:0000313" key="22">
    <source>
        <dbReference type="Proteomes" id="UP000077266"/>
    </source>
</evidence>
<evidence type="ECO:0000256" key="2">
    <source>
        <dbReference type="ARBA" id="ARBA00004477"/>
    </source>
</evidence>
<dbReference type="STRING" id="1314781.A0A166MXG6"/>
<evidence type="ECO:0000256" key="20">
    <source>
        <dbReference type="SAM" id="MobiDB-lite"/>
    </source>
</evidence>
<keyword evidence="13 19" id="KW-0472">Membrane</keyword>
<evidence type="ECO:0000256" key="14">
    <source>
        <dbReference type="ARBA" id="ARBA00023329"/>
    </source>
</evidence>
<dbReference type="OrthoDB" id="2020634at2759"/>
<evidence type="ECO:0000256" key="13">
    <source>
        <dbReference type="ARBA" id="ARBA00023136"/>
    </source>
</evidence>
<dbReference type="GO" id="GO:0061709">
    <property type="term" value="P:reticulophagy"/>
    <property type="evidence" value="ECO:0007669"/>
    <property type="project" value="TreeGrafter"/>
</dbReference>
<dbReference type="PANTHER" id="PTHR13038">
    <property type="entry name" value="APG9 AUTOPHAGY 9"/>
    <property type="match status" value="1"/>
</dbReference>
<dbReference type="InParanoid" id="A0A166MXG6"/>
<comment type="catalytic activity">
    <reaction evidence="17">
        <text>a 1,2-diacyl-sn-glycero-3-phospho-(1D-myo-inositol-3-phosphate)(in) = a 1,2-diacyl-sn-glycero-3-phospho-(1D-myo-inositol-3-phosphate)(out)</text>
        <dbReference type="Rhea" id="RHEA:67920"/>
        <dbReference type="ChEBI" id="CHEBI:58088"/>
    </reaction>
</comment>
<comment type="catalytic activity">
    <reaction evidence="18">
        <text>a 1,2-diacyl-sn-glycero-3-phosphocholine(in) = a 1,2-diacyl-sn-glycero-3-phosphocholine(out)</text>
        <dbReference type="Rhea" id="RHEA:38571"/>
        <dbReference type="ChEBI" id="CHEBI:57643"/>
    </reaction>
</comment>
<evidence type="ECO:0000256" key="12">
    <source>
        <dbReference type="ARBA" id="ARBA00023055"/>
    </source>
</evidence>
<protein>
    <recommendedName>
        <fullName evidence="6 19">Autophagy-related protein 9</fullName>
    </recommendedName>
</protein>
<feature type="transmembrane region" description="Helical" evidence="19">
    <location>
        <begin position="181"/>
        <end position="199"/>
    </location>
</feature>
<keyword evidence="12 19" id="KW-0445">Lipid transport</keyword>
<feature type="region of interest" description="Disordered" evidence="20">
    <location>
        <begin position="580"/>
        <end position="686"/>
    </location>
</feature>
<dbReference type="PANTHER" id="PTHR13038:SF10">
    <property type="entry name" value="AUTOPHAGY-RELATED PROTEIN 9"/>
    <property type="match status" value="1"/>
</dbReference>
<feature type="transmembrane region" description="Helical" evidence="19">
    <location>
        <begin position="229"/>
        <end position="250"/>
    </location>
</feature>
<evidence type="ECO:0000256" key="3">
    <source>
        <dbReference type="ARBA" id="ARBA00004511"/>
    </source>
</evidence>
<comment type="similarity">
    <text evidence="5 19">Belongs to the ATG9 family.</text>
</comment>
<dbReference type="GO" id="GO:0034727">
    <property type="term" value="P:piecemeal microautophagy of the nucleus"/>
    <property type="evidence" value="ECO:0007669"/>
    <property type="project" value="TreeGrafter"/>
</dbReference>
<comment type="function">
    <text evidence="19">Phospholipid scramblase involved in autophagy. Cycles between the preautophagosomal structure/phagophore assembly site (PAS) and the cytoplasmic vesicle pool and supplies membrane for the growing autophagosome. Lipid scramblase activity plays a key role in preautophagosomal structure/phagophore assembly by distributing the phospholipids that arrive through ATG2 from the cytoplasmic to the luminal leaflet of the bilayer, thereby driving autophagosomal membrane expansion.</text>
</comment>
<evidence type="ECO:0000256" key="5">
    <source>
        <dbReference type="ARBA" id="ARBA00006185"/>
    </source>
</evidence>
<feature type="transmembrane region" description="Helical" evidence="19">
    <location>
        <begin position="490"/>
        <end position="510"/>
    </location>
</feature>
<dbReference type="AlphaFoldDB" id="A0A166MXG6"/>
<keyword evidence="7 19" id="KW-0813">Transport</keyword>
<dbReference type="GO" id="GO:0000139">
    <property type="term" value="C:Golgi membrane"/>
    <property type="evidence" value="ECO:0007669"/>
    <property type="project" value="UniProtKB-SubCell"/>
</dbReference>
<organism evidence="21 22">
    <name type="scientific">Exidia glandulosa HHB12029</name>
    <dbReference type="NCBI Taxonomy" id="1314781"/>
    <lineage>
        <taxon>Eukaryota</taxon>
        <taxon>Fungi</taxon>
        <taxon>Dikarya</taxon>
        <taxon>Basidiomycota</taxon>
        <taxon>Agaricomycotina</taxon>
        <taxon>Agaricomycetes</taxon>
        <taxon>Auriculariales</taxon>
        <taxon>Exidiaceae</taxon>
        <taxon>Exidia</taxon>
    </lineage>
</organism>
<dbReference type="GO" id="GO:0034497">
    <property type="term" value="P:protein localization to phagophore assembly site"/>
    <property type="evidence" value="ECO:0007669"/>
    <property type="project" value="TreeGrafter"/>
</dbReference>
<evidence type="ECO:0000256" key="10">
    <source>
        <dbReference type="ARBA" id="ARBA00023006"/>
    </source>
</evidence>
<keyword evidence="10 19" id="KW-0072">Autophagy</keyword>
<feature type="transmembrane region" description="Helical" evidence="19">
    <location>
        <begin position="407"/>
        <end position="431"/>
    </location>
</feature>
<evidence type="ECO:0000256" key="1">
    <source>
        <dbReference type="ARBA" id="ARBA00004439"/>
    </source>
</evidence>
<accession>A0A166MXG6</accession>
<gene>
    <name evidence="21" type="ORF">EXIGLDRAFT_737476</name>
</gene>
<keyword evidence="11" id="KW-0333">Golgi apparatus</keyword>
<dbReference type="GO" id="GO:0005789">
    <property type="term" value="C:endoplasmic reticulum membrane"/>
    <property type="evidence" value="ECO:0007669"/>
    <property type="project" value="UniProtKB-SubCell"/>
</dbReference>
<keyword evidence="22" id="KW-1185">Reference proteome</keyword>
<dbReference type="GO" id="GO:0034045">
    <property type="term" value="C:phagophore assembly site membrane"/>
    <property type="evidence" value="ECO:0007669"/>
    <property type="project" value="UniProtKB-SubCell"/>
</dbReference>
<dbReference type="GO" id="GO:0000422">
    <property type="term" value="P:autophagy of mitochondrion"/>
    <property type="evidence" value="ECO:0007669"/>
    <property type="project" value="TreeGrafter"/>
</dbReference>
<feature type="compositionally biased region" description="Acidic residues" evidence="20">
    <location>
        <begin position="39"/>
        <end position="48"/>
    </location>
</feature>
<dbReference type="GO" id="GO:0005776">
    <property type="term" value="C:autophagosome"/>
    <property type="evidence" value="ECO:0007669"/>
    <property type="project" value="TreeGrafter"/>
</dbReference>
<evidence type="ECO:0000256" key="17">
    <source>
        <dbReference type="ARBA" id="ARBA00024621"/>
    </source>
</evidence>
<dbReference type="FunCoup" id="A0A166MXG6">
    <property type="interactions" value="311"/>
</dbReference>
<sequence>MSDSRLHASASSSRPFLNLLNPMGRHYRGYTPMSRERVDEDDEDDEDDRGARDRPARRVSFGAHDDRARDRDDSGSSDGEVPQSFMIEATPSQPAVRAPPPKTKRASARRQQQHQQQQPILPTSATPAHAASSPKQGMRGLDERERALWNWVNVYNLDAYLQEVYAYYEGKGIYCIALARALNLLTIGFVITFSTFLLGCVDYPRLRHEGTKHLSDVVVDRCVSRFSGFTWLFFLSFTSFFVWQIVKFGLDMVSLLNMHRFFTYLLQVPEVDIQTISWPEIVRRIGAIRESNPLTAVASNSGDPDYSPPTAKLDAHDIANRIMRQENYLIALFNKEVLDFRIPLPPFLAARLRPDDNKKSTLLTKALEWNLRFCLLGYLFDHEGRVRKVFLKEKNRKVLVEQLKRRFIFMGLLNALFVPFIVLYLVMYSFFRYFEEYRNNPSSFSGRKYTAYAEWKFREFNELPHLFSRRLSLSYPIANVYINQFPKEQVALVMRFIAFVAGSFAAVLLLASIADPDLFLNFEITPHRTVLFYLGVCGSVLAVARGMVPEKNRVFDPEVLMRDVIRYTHYMPVEWKGMLHSQKPPQNQQEVGPPVQKKGKNLPPEGLASPPNPVKTGEPPPTSPPPNRKLLPQVNGQNQRPGKRGNLAQVKLKPQGKGQVRPPAQANEQTPKAKEGKKEKKFPKLKGTKKPQWCACHKAANPDWNPSDPAGSLYLSRLADLNTTMNVAASTKRSNSRGRKLDSGDMVFGYGHGYPYAPGASHVMPRSMVDRAQEYDRALQQSMSAAAARRRQAQRVPDMLASEQTDLQPSVHHPHLSPIQTVDRAQDGGVGSELGDSYVDDVQTRGGQLADRGVAEQSLYPEQERQELEELADGGVVGLLTQIYGRQKVL</sequence>
<comment type="catalytic activity">
    <reaction evidence="16">
        <text>a 1,2-diacyl-sn-glycero-3-phosphoethanolamine(in) = a 1,2-diacyl-sn-glycero-3-phosphoethanolamine(out)</text>
        <dbReference type="Rhea" id="RHEA:38895"/>
        <dbReference type="ChEBI" id="CHEBI:64612"/>
    </reaction>
</comment>
<evidence type="ECO:0000256" key="4">
    <source>
        <dbReference type="ARBA" id="ARBA00004653"/>
    </source>
</evidence>
<name>A0A166MXG6_EXIGL</name>
<feature type="transmembrane region" description="Helical" evidence="19">
    <location>
        <begin position="530"/>
        <end position="548"/>
    </location>
</feature>
<feature type="compositionally biased region" description="Basic residues" evidence="20">
    <location>
        <begin position="102"/>
        <end position="112"/>
    </location>
</feature>
<evidence type="ECO:0000313" key="21">
    <source>
        <dbReference type="EMBL" id="KZV78530.1"/>
    </source>
</evidence>
<evidence type="ECO:0000256" key="16">
    <source>
        <dbReference type="ARBA" id="ARBA00024615"/>
    </source>
</evidence>
<evidence type="ECO:0000256" key="7">
    <source>
        <dbReference type="ARBA" id="ARBA00022448"/>
    </source>
</evidence>
<evidence type="ECO:0000256" key="8">
    <source>
        <dbReference type="ARBA" id="ARBA00022692"/>
    </source>
</evidence>
<dbReference type="InterPro" id="IPR007241">
    <property type="entry name" value="Autophagy-rel_prot_9"/>
</dbReference>
<keyword evidence="8 19" id="KW-0812">Transmembrane</keyword>
<dbReference type="GO" id="GO:0030659">
    <property type="term" value="C:cytoplasmic vesicle membrane"/>
    <property type="evidence" value="ECO:0007669"/>
    <property type="project" value="UniProtKB-SubCell"/>
</dbReference>
<reference evidence="21 22" key="1">
    <citation type="journal article" date="2016" name="Mol. Biol. Evol.">
        <title>Comparative Genomics of Early-Diverging Mushroom-Forming Fungi Provides Insights into the Origins of Lignocellulose Decay Capabilities.</title>
        <authorList>
            <person name="Nagy L.G."/>
            <person name="Riley R."/>
            <person name="Tritt A."/>
            <person name="Adam C."/>
            <person name="Daum C."/>
            <person name="Floudas D."/>
            <person name="Sun H."/>
            <person name="Yadav J.S."/>
            <person name="Pangilinan J."/>
            <person name="Larsson K.H."/>
            <person name="Matsuura K."/>
            <person name="Barry K."/>
            <person name="Labutti K."/>
            <person name="Kuo R."/>
            <person name="Ohm R.A."/>
            <person name="Bhattacharya S.S."/>
            <person name="Shirouzu T."/>
            <person name="Yoshinaga Y."/>
            <person name="Martin F.M."/>
            <person name="Grigoriev I.V."/>
            <person name="Hibbett D.S."/>
        </authorList>
    </citation>
    <scope>NUCLEOTIDE SEQUENCE [LARGE SCALE GENOMIC DNA]</scope>
    <source>
        <strain evidence="21 22">HHB12029</strain>
    </source>
</reference>
<feature type="compositionally biased region" description="Low complexity" evidence="20">
    <location>
        <begin position="113"/>
        <end position="134"/>
    </location>
</feature>
<evidence type="ECO:0000256" key="19">
    <source>
        <dbReference type="RuleBase" id="RU364027"/>
    </source>
</evidence>
<evidence type="ECO:0000256" key="9">
    <source>
        <dbReference type="ARBA" id="ARBA00022989"/>
    </source>
</evidence>
<evidence type="ECO:0000256" key="18">
    <source>
        <dbReference type="ARBA" id="ARBA00024631"/>
    </source>
</evidence>
<evidence type="ECO:0000256" key="15">
    <source>
        <dbReference type="ARBA" id="ARBA00024479"/>
    </source>
</evidence>
<dbReference type="Proteomes" id="UP000077266">
    <property type="component" value="Unassembled WGS sequence"/>
</dbReference>
<feature type="region of interest" description="Disordered" evidence="20">
    <location>
        <begin position="1"/>
        <end position="139"/>
    </location>
</feature>
<evidence type="ECO:0000256" key="6">
    <source>
        <dbReference type="ARBA" id="ARBA00018074"/>
    </source>
</evidence>
<feature type="compositionally biased region" description="Pro residues" evidence="20">
    <location>
        <begin position="610"/>
        <end position="627"/>
    </location>
</feature>